<sequence length="64" mass="7468">MDKMMKMRERLADTLDSLALAMQNLQRGRTFKEEPRVSKVNNVAASFEKYQALLEVIREALSFF</sequence>
<dbReference type="AlphaFoldDB" id="A0AA38FRE6"/>
<reference evidence="1 2" key="1">
    <citation type="journal article" date="2021" name="Nat. Plants">
        <title>The Taxus genome provides insights into paclitaxel biosynthesis.</title>
        <authorList>
            <person name="Xiong X."/>
            <person name="Gou J."/>
            <person name="Liao Q."/>
            <person name="Li Y."/>
            <person name="Zhou Q."/>
            <person name="Bi G."/>
            <person name="Li C."/>
            <person name="Du R."/>
            <person name="Wang X."/>
            <person name="Sun T."/>
            <person name="Guo L."/>
            <person name="Liang H."/>
            <person name="Lu P."/>
            <person name="Wu Y."/>
            <person name="Zhang Z."/>
            <person name="Ro D.K."/>
            <person name="Shang Y."/>
            <person name="Huang S."/>
            <person name="Yan J."/>
        </authorList>
    </citation>
    <scope>NUCLEOTIDE SEQUENCE [LARGE SCALE GENOMIC DNA]</scope>
    <source>
        <strain evidence="1">Ta-2019</strain>
    </source>
</reference>
<evidence type="ECO:0000313" key="2">
    <source>
        <dbReference type="Proteomes" id="UP000824469"/>
    </source>
</evidence>
<keyword evidence="2" id="KW-1185">Reference proteome</keyword>
<accession>A0AA38FRE6</accession>
<organism evidence="1 2">
    <name type="scientific">Taxus chinensis</name>
    <name type="common">Chinese yew</name>
    <name type="synonym">Taxus wallichiana var. chinensis</name>
    <dbReference type="NCBI Taxonomy" id="29808"/>
    <lineage>
        <taxon>Eukaryota</taxon>
        <taxon>Viridiplantae</taxon>
        <taxon>Streptophyta</taxon>
        <taxon>Embryophyta</taxon>
        <taxon>Tracheophyta</taxon>
        <taxon>Spermatophyta</taxon>
        <taxon>Pinopsida</taxon>
        <taxon>Pinidae</taxon>
        <taxon>Conifers II</taxon>
        <taxon>Cupressales</taxon>
        <taxon>Taxaceae</taxon>
        <taxon>Taxus</taxon>
    </lineage>
</organism>
<gene>
    <name evidence="1" type="ORF">KI387_036755</name>
</gene>
<dbReference type="EMBL" id="JAHRHJ020000007">
    <property type="protein sequence ID" value="KAH9308844.1"/>
    <property type="molecule type" value="Genomic_DNA"/>
</dbReference>
<protein>
    <submittedName>
        <fullName evidence="1">Uncharacterized protein</fullName>
    </submittedName>
</protein>
<feature type="non-terminal residue" evidence="1">
    <location>
        <position position="64"/>
    </location>
</feature>
<name>A0AA38FRE6_TAXCH</name>
<comment type="caution">
    <text evidence="1">The sequence shown here is derived from an EMBL/GenBank/DDBJ whole genome shotgun (WGS) entry which is preliminary data.</text>
</comment>
<dbReference type="Proteomes" id="UP000824469">
    <property type="component" value="Unassembled WGS sequence"/>
</dbReference>
<proteinExistence type="predicted"/>
<evidence type="ECO:0000313" key="1">
    <source>
        <dbReference type="EMBL" id="KAH9308844.1"/>
    </source>
</evidence>